<dbReference type="FunFam" id="3.20.20.80:FF:000078">
    <property type="entry name" value="Endo-beta-1,4-glucanase B"/>
    <property type="match status" value="1"/>
</dbReference>
<evidence type="ECO:0000313" key="14">
    <source>
        <dbReference type="Proteomes" id="UP001197093"/>
    </source>
</evidence>
<dbReference type="EC" id="3.2.1.4" evidence="3"/>
<comment type="caution">
    <text evidence="13">The sequence shown here is derived from an EMBL/GenBank/DDBJ whole genome shotgun (WGS) entry which is preliminary data.</text>
</comment>
<evidence type="ECO:0000256" key="7">
    <source>
        <dbReference type="ARBA" id="ARBA00023295"/>
    </source>
</evidence>
<keyword evidence="5 9" id="KW-0378">Hydrolase</keyword>
<feature type="compositionally biased region" description="Low complexity" evidence="10">
    <location>
        <begin position="133"/>
        <end position="142"/>
    </location>
</feature>
<dbReference type="GO" id="GO:0009251">
    <property type="term" value="P:glucan catabolic process"/>
    <property type="evidence" value="ECO:0007669"/>
    <property type="project" value="TreeGrafter"/>
</dbReference>
<evidence type="ECO:0000256" key="3">
    <source>
        <dbReference type="ARBA" id="ARBA00012601"/>
    </source>
</evidence>
<dbReference type="SUPFAM" id="SSF51445">
    <property type="entry name" value="(Trans)glycosidases"/>
    <property type="match status" value="1"/>
</dbReference>
<evidence type="ECO:0000256" key="8">
    <source>
        <dbReference type="ARBA" id="ARBA00023326"/>
    </source>
</evidence>
<feature type="chain" id="PRO_5042043781" description="cellulase" evidence="11">
    <location>
        <begin position="17"/>
        <end position="488"/>
    </location>
</feature>
<dbReference type="InterPro" id="IPR017853">
    <property type="entry name" value="GH"/>
</dbReference>
<dbReference type="PANTHER" id="PTHR34142:SF1">
    <property type="entry name" value="GLYCOSIDE HYDROLASE FAMILY 5 DOMAIN-CONTAINING PROTEIN"/>
    <property type="match status" value="1"/>
</dbReference>
<comment type="catalytic activity">
    <reaction evidence="1">
        <text>Endohydrolysis of (1-&gt;4)-beta-D-glucosidic linkages in cellulose, lichenin and cereal beta-D-glucans.</text>
        <dbReference type="EC" id="3.2.1.4"/>
    </reaction>
</comment>
<dbReference type="GO" id="GO:0030248">
    <property type="term" value="F:cellulose binding"/>
    <property type="evidence" value="ECO:0007669"/>
    <property type="project" value="InterPro"/>
</dbReference>
<evidence type="ECO:0000256" key="9">
    <source>
        <dbReference type="RuleBase" id="RU361153"/>
    </source>
</evidence>
<organism evidence="13 14">
    <name type="scientific">Staphylotrichum longicolle</name>
    <dbReference type="NCBI Taxonomy" id="669026"/>
    <lineage>
        <taxon>Eukaryota</taxon>
        <taxon>Fungi</taxon>
        <taxon>Dikarya</taxon>
        <taxon>Ascomycota</taxon>
        <taxon>Pezizomycotina</taxon>
        <taxon>Sordariomycetes</taxon>
        <taxon>Sordariomycetidae</taxon>
        <taxon>Sordariales</taxon>
        <taxon>Chaetomiaceae</taxon>
        <taxon>Staphylotrichum</taxon>
    </lineage>
</organism>
<evidence type="ECO:0000313" key="13">
    <source>
        <dbReference type="EMBL" id="KAG7287158.1"/>
    </source>
</evidence>
<dbReference type="Gene3D" id="3.20.20.80">
    <property type="entry name" value="Glycosidases"/>
    <property type="match status" value="1"/>
</dbReference>
<feature type="domain" description="CBM1" evidence="12">
    <location>
        <begin position="16"/>
        <end position="52"/>
    </location>
</feature>
<dbReference type="GO" id="GO:0008810">
    <property type="term" value="F:cellulase activity"/>
    <property type="evidence" value="ECO:0007669"/>
    <property type="project" value="UniProtKB-EC"/>
</dbReference>
<dbReference type="Pfam" id="PF00734">
    <property type="entry name" value="CBM_1"/>
    <property type="match status" value="2"/>
</dbReference>
<evidence type="ECO:0000256" key="2">
    <source>
        <dbReference type="ARBA" id="ARBA00005641"/>
    </source>
</evidence>
<keyword evidence="6" id="KW-0119">Carbohydrate metabolism</keyword>
<keyword evidence="7 9" id="KW-0326">Glycosidase</keyword>
<dbReference type="EMBL" id="JAHCVI010000003">
    <property type="protein sequence ID" value="KAG7287158.1"/>
    <property type="molecule type" value="Genomic_DNA"/>
</dbReference>
<dbReference type="PROSITE" id="PS51164">
    <property type="entry name" value="CBM1_2"/>
    <property type="match status" value="2"/>
</dbReference>
<evidence type="ECO:0000256" key="11">
    <source>
        <dbReference type="SAM" id="SignalP"/>
    </source>
</evidence>
<proteinExistence type="inferred from homology"/>
<dbReference type="Proteomes" id="UP001197093">
    <property type="component" value="Unassembled WGS sequence"/>
</dbReference>
<dbReference type="PANTHER" id="PTHR34142">
    <property type="entry name" value="ENDO-BETA-1,4-GLUCANASE A"/>
    <property type="match status" value="1"/>
</dbReference>
<protein>
    <recommendedName>
        <fullName evidence="3">cellulase</fullName>
        <ecNumber evidence="3">3.2.1.4</ecNumber>
    </recommendedName>
</protein>
<dbReference type="AlphaFoldDB" id="A0AAD4ET81"/>
<dbReference type="Pfam" id="PF00150">
    <property type="entry name" value="Cellulase"/>
    <property type="match status" value="1"/>
</dbReference>
<evidence type="ECO:0000259" key="12">
    <source>
        <dbReference type="PROSITE" id="PS51164"/>
    </source>
</evidence>
<evidence type="ECO:0000256" key="4">
    <source>
        <dbReference type="ARBA" id="ARBA00022729"/>
    </source>
</evidence>
<accession>A0AAD4ET81</accession>
<evidence type="ECO:0000256" key="5">
    <source>
        <dbReference type="ARBA" id="ARBA00022801"/>
    </source>
</evidence>
<comment type="similarity">
    <text evidence="2 9">Belongs to the glycosyl hydrolase 5 (cellulase A) family.</text>
</comment>
<keyword evidence="4 11" id="KW-0732">Signal</keyword>
<dbReference type="InterPro" id="IPR000254">
    <property type="entry name" value="CBD"/>
</dbReference>
<dbReference type="SUPFAM" id="SSF57180">
    <property type="entry name" value="Cellulose-binding domain"/>
    <property type="match status" value="2"/>
</dbReference>
<dbReference type="SMART" id="SM00236">
    <property type="entry name" value="fCBD"/>
    <property type="match status" value="2"/>
</dbReference>
<reference evidence="13" key="1">
    <citation type="submission" date="2023-02" db="EMBL/GenBank/DDBJ databases">
        <authorList>
            <person name="Palmer J.M."/>
        </authorList>
    </citation>
    <scope>NUCLEOTIDE SEQUENCE</scope>
    <source>
        <strain evidence="13">FW57</strain>
    </source>
</reference>
<name>A0AAD4ET81_9PEZI</name>
<feature type="signal peptide" evidence="11">
    <location>
        <begin position="1"/>
        <end position="16"/>
    </location>
</feature>
<sequence length="488" mass="51882">MKSSALTAIFATGAAAQSGAWGQCGGLNYSGSTSCVAGYHCVFVNDWYSQCQPGDVSTPTSKTSSTAASTSSAATSSVAQIGPWGQCGGSGYSGSTVCVSGYKCVYSNDWFSQCVPGDATTATSTTLKTSTTSAIPSTSATSTDDEACEATSTDEATSVTSVTPTTSTTSSAPASTTSTTPSKGKFKWFGINQSCAEFGQGTYPGTWGTHFTFPSTSSIQTLLNDGYNSFRIAFSMERLAVGQVTAPLDAGYLKNLTDTVNYITSRGAWAIIEPHNFGRYNGNIITDTAAFGTFWSNIAKAFQSNSLVVFDTNNEYHDMDQTLVFNLNQAAITAIRAAGATSQYIFIEGNQWTGAWAWAATNQNLAGLTDPQNKLVYQMHQYLDSDSSGTHDTCVSTTIGVERVVSATNWLRANGKLGFLGEFAGGPNDNCKTAVTKLLDHLRDNSDVWTGALWWAGGPWWGDYMFSFEPPSGTGYTYYNSLLKQYLV</sequence>
<evidence type="ECO:0000256" key="6">
    <source>
        <dbReference type="ARBA" id="ARBA00023277"/>
    </source>
</evidence>
<dbReference type="InterPro" id="IPR001547">
    <property type="entry name" value="Glyco_hydro_5"/>
</dbReference>
<feature type="compositionally biased region" description="Low complexity" evidence="10">
    <location>
        <begin position="156"/>
        <end position="181"/>
    </location>
</feature>
<evidence type="ECO:0000256" key="10">
    <source>
        <dbReference type="SAM" id="MobiDB-lite"/>
    </source>
</evidence>
<dbReference type="InterPro" id="IPR035971">
    <property type="entry name" value="CBD_sf"/>
</dbReference>
<dbReference type="GO" id="GO:0005576">
    <property type="term" value="C:extracellular region"/>
    <property type="evidence" value="ECO:0007669"/>
    <property type="project" value="InterPro"/>
</dbReference>
<keyword evidence="8" id="KW-0624">Polysaccharide degradation</keyword>
<dbReference type="PROSITE" id="PS51257">
    <property type="entry name" value="PROKAR_LIPOPROTEIN"/>
    <property type="match status" value="1"/>
</dbReference>
<feature type="domain" description="CBM1" evidence="12">
    <location>
        <begin position="79"/>
        <end position="115"/>
    </location>
</feature>
<keyword evidence="14" id="KW-1185">Reference proteome</keyword>
<dbReference type="PROSITE" id="PS00562">
    <property type="entry name" value="CBM1_1"/>
    <property type="match status" value="2"/>
</dbReference>
<gene>
    <name evidence="13" type="ORF">NEMBOFW57_006663</name>
</gene>
<evidence type="ECO:0000256" key="1">
    <source>
        <dbReference type="ARBA" id="ARBA00000966"/>
    </source>
</evidence>
<feature type="region of interest" description="Disordered" evidence="10">
    <location>
        <begin position="133"/>
        <end position="181"/>
    </location>
</feature>